<gene>
    <name evidence="1" type="ORF">C1H46_040408</name>
</gene>
<comment type="caution">
    <text evidence="1">The sequence shown here is derived from an EMBL/GenBank/DDBJ whole genome shotgun (WGS) entry which is preliminary data.</text>
</comment>
<organism evidence="1 2">
    <name type="scientific">Malus baccata</name>
    <name type="common">Siberian crab apple</name>
    <name type="synonym">Pyrus baccata</name>
    <dbReference type="NCBI Taxonomy" id="106549"/>
    <lineage>
        <taxon>Eukaryota</taxon>
        <taxon>Viridiplantae</taxon>
        <taxon>Streptophyta</taxon>
        <taxon>Embryophyta</taxon>
        <taxon>Tracheophyta</taxon>
        <taxon>Spermatophyta</taxon>
        <taxon>Magnoliopsida</taxon>
        <taxon>eudicotyledons</taxon>
        <taxon>Gunneridae</taxon>
        <taxon>Pentapetalae</taxon>
        <taxon>rosids</taxon>
        <taxon>fabids</taxon>
        <taxon>Rosales</taxon>
        <taxon>Rosaceae</taxon>
        <taxon>Amygdaloideae</taxon>
        <taxon>Maleae</taxon>
        <taxon>Malus</taxon>
    </lineage>
</organism>
<sequence length="118" mass="13195">MEFDGDVIDFNIPESIKYPKDDHSCFSIDVFDALSQDYLDLLERDHFETTIVHGVGLNKPKAVIEQTHNKNDYAYAVPPSAEIGEMVATLESLPQHLGKPHTPIPIPISTNKLLHSVI</sequence>
<dbReference type="Proteomes" id="UP000315295">
    <property type="component" value="Unassembled WGS sequence"/>
</dbReference>
<proteinExistence type="predicted"/>
<dbReference type="AlphaFoldDB" id="A0A540KJ54"/>
<protein>
    <submittedName>
        <fullName evidence="1">Uncharacterized protein</fullName>
    </submittedName>
</protein>
<evidence type="ECO:0000313" key="2">
    <source>
        <dbReference type="Proteomes" id="UP000315295"/>
    </source>
</evidence>
<accession>A0A540KJ54</accession>
<evidence type="ECO:0000313" key="1">
    <source>
        <dbReference type="EMBL" id="TQD74052.1"/>
    </source>
</evidence>
<reference evidence="1 2" key="1">
    <citation type="journal article" date="2019" name="G3 (Bethesda)">
        <title>Sequencing of a Wild Apple (Malus baccata) Genome Unravels the Differences Between Cultivated and Wild Apple Species Regarding Disease Resistance and Cold Tolerance.</title>
        <authorList>
            <person name="Chen X."/>
        </authorList>
    </citation>
    <scope>NUCLEOTIDE SEQUENCE [LARGE SCALE GENOMIC DNA]</scope>
    <source>
        <strain evidence="2">cv. Shandingzi</strain>
        <tissue evidence="1">Leaves</tissue>
    </source>
</reference>
<name>A0A540KJ54_MALBA</name>
<dbReference type="EMBL" id="VIEB01001224">
    <property type="protein sequence ID" value="TQD74052.1"/>
    <property type="molecule type" value="Genomic_DNA"/>
</dbReference>
<keyword evidence="2" id="KW-1185">Reference proteome</keyword>